<evidence type="ECO:0000256" key="1">
    <source>
        <dbReference type="SAM" id="Phobius"/>
    </source>
</evidence>
<keyword evidence="1" id="KW-1133">Transmembrane helix</keyword>
<feature type="transmembrane region" description="Helical" evidence="1">
    <location>
        <begin position="186"/>
        <end position="206"/>
    </location>
</feature>
<gene>
    <name evidence="2" type="ORF">AN477_15215</name>
</gene>
<feature type="transmembrane region" description="Helical" evidence="1">
    <location>
        <begin position="104"/>
        <end position="130"/>
    </location>
</feature>
<keyword evidence="3" id="KW-1185">Reference proteome</keyword>
<sequence>MINERNTYNEERTYNQQGTYKNRRQFAILRNERLTAMAAAILFLLIATELVITANLHKLITVHIFVGVLLSGPLLVKMGSTGYRFMRYYSGSPVFVEKGPPHWLLRLAAPFLVLLTIMVFVSGFTLAFVGPEHMGIFFDVHAASVALWIPVVAVHIYAHIRKVPRLVANDLTNRRGYRVSGRNGRIGLNILALIVGLIAAIVMLPVSAPWSHWHIPNVLPTPLLAGVVLAVFAVLIAIPLLRIKRN</sequence>
<dbReference type="AlphaFoldDB" id="A0A0P9D096"/>
<dbReference type="OrthoDB" id="2376657at2"/>
<dbReference type="PATRIC" id="fig|471514.4.peg.3338"/>
<reference evidence="2 3" key="1">
    <citation type="submission" date="2015-09" db="EMBL/GenBank/DDBJ databases">
        <title>Draft genome sequence of Alicyclobacillus ferrooxydans DSM 22381.</title>
        <authorList>
            <person name="Hemp J."/>
        </authorList>
    </citation>
    <scope>NUCLEOTIDE SEQUENCE [LARGE SCALE GENOMIC DNA]</scope>
    <source>
        <strain evidence="2 3">TC-34</strain>
    </source>
</reference>
<organism evidence="2 3">
    <name type="scientific">Alicyclobacillus ferrooxydans</name>
    <dbReference type="NCBI Taxonomy" id="471514"/>
    <lineage>
        <taxon>Bacteria</taxon>
        <taxon>Bacillati</taxon>
        <taxon>Bacillota</taxon>
        <taxon>Bacilli</taxon>
        <taxon>Bacillales</taxon>
        <taxon>Alicyclobacillaceae</taxon>
        <taxon>Alicyclobacillus</taxon>
    </lineage>
</organism>
<dbReference type="EMBL" id="LJCO01000068">
    <property type="protein sequence ID" value="KPV42882.1"/>
    <property type="molecule type" value="Genomic_DNA"/>
</dbReference>
<dbReference type="RefSeq" id="WP_054970020.1">
    <property type="nucleotide sequence ID" value="NZ_LJCO01000068.1"/>
</dbReference>
<accession>A0A0P9D096</accession>
<name>A0A0P9D096_9BACL</name>
<evidence type="ECO:0000313" key="2">
    <source>
        <dbReference type="EMBL" id="KPV42882.1"/>
    </source>
</evidence>
<keyword evidence="1" id="KW-0812">Transmembrane</keyword>
<proteinExistence type="predicted"/>
<dbReference type="Proteomes" id="UP000050482">
    <property type="component" value="Unassembled WGS sequence"/>
</dbReference>
<comment type="caution">
    <text evidence="2">The sequence shown here is derived from an EMBL/GenBank/DDBJ whole genome shotgun (WGS) entry which is preliminary data.</text>
</comment>
<evidence type="ECO:0008006" key="4">
    <source>
        <dbReference type="Google" id="ProtNLM"/>
    </source>
</evidence>
<evidence type="ECO:0000313" key="3">
    <source>
        <dbReference type="Proteomes" id="UP000050482"/>
    </source>
</evidence>
<feature type="transmembrane region" description="Helical" evidence="1">
    <location>
        <begin position="136"/>
        <end position="158"/>
    </location>
</feature>
<feature type="transmembrane region" description="Helical" evidence="1">
    <location>
        <begin position="60"/>
        <end position="83"/>
    </location>
</feature>
<protein>
    <recommendedName>
        <fullName evidence="4">Cytochrome b561 bacterial/Ni-hydrogenase domain-containing protein</fullName>
    </recommendedName>
</protein>
<feature type="transmembrane region" description="Helical" evidence="1">
    <location>
        <begin position="34"/>
        <end position="54"/>
    </location>
</feature>
<keyword evidence="1" id="KW-0472">Membrane</keyword>
<feature type="transmembrane region" description="Helical" evidence="1">
    <location>
        <begin position="218"/>
        <end position="241"/>
    </location>
</feature>